<evidence type="ECO:0000256" key="4">
    <source>
        <dbReference type="ARBA" id="ARBA00022679"/>
    </source>
</evidence>
<evidence type="ECO:0000256" key="8">
    <source>
        <dbReference type="ARBA" id="ARBA00032554"/>
    </source>
</evidence>
<dbReference type="GO" id="GO:0050515">
    <property type="term" value="F:4-(cytidine 5'-diphospho)-2-C-methyl-D-erythritol kinase activity"/>
    <property type="evidence" value="ECO:0007669"/>
    <property type="project" value="UniProtKB-UniRule"/>
</dbReference>
<dbReference type="InterPro" id="IPR004424">
    <property type="entry name" value="IspE"/>
</dbReference>
<feature type="active site" evidence="9">
    <location>
        <position position="147"/>
    </location>
</feature>
<comment type="caution">
    <text evidence="9">Lacks conserved residue(s) required for the propagation of feature annotation.</text>
</comment>
<dbReference type="EC" id="2.7.1.148" evidence="2 9"/>
<keyword evidence="15" id="KW-1185">Reference proteome</keyword>
<keyword evidence="4 9" id="KW-0808">Transferase</keyword>
<dbReference type="Gene3D" id="3.30.70.890">
    <property type="entry name" value="GHMP kinase, C-terminal domain"/>
    <property type="match status" value="1"/>
</dbReference>
<evidence type="ECO:0000256" key="3">
    <source>
        <dbReference type="ARBA" id="ARBA00017473"/>
    </source>
</evidence>
<dbReference type="Proteomes" id="UP000199128">
    <property type="component" value="Unassembled WGS sequence"/>
</dbReference>
<name>A0A1H9R983_9ACTN</name>
<evidence type="ECO:0000256" key="9">
    <source>
        <dbReference type="HAMAP-Rule" id="MF_00061"/>
    </source>
</evidence>
<evidence type="ECO:0000259" key="11">
    <source>
        <dbReference type="Pfam" id="PF08544"/>
    </source>
</evidence>
<reference evidence="13" key="2">
    <citation type="submission" date="2016-10" db="EMBL/GenBank/DDBJ databases">
        <authorList>
            <person name="de Groot N.N."/>
        </authorList>
    </citation>
    <scope>NUCLEOTIDE SEQUENCE [LARGE SCALE GENOMIC DNA]</scope>
    <source>
        <strain evidence="13">KHGC19</strain>
    </source>
</reference>
<dbReference type="EMBL" id="FOGP01000011">
    <property type="protein sequence ID" value="SER69461.1"/>
    <property type="molecule type" value="Genomic_DNA"/>
</dbReference>
<comment type="catalytic activity">
    <reaction evidence="9">
        <text>4-CDP-2-C-methyl-D-erythritol + ATP = 4-CDP-2-C-methyl-D-erythritol 2-phosphate + ADP + H(+)</text>
        <dbReference type="Rhea" id="RHEA:18437"/>
        <dbReference type="ChEBI" id="CHEBI:15378"/>
        <dbReference type="ChEBI" id="CHEBI:30616"/>
        <dbReference type="ChEBI" id="CHEBI:57823"/>
        <dbReference type="ChEBI" id="CHEBI:57919"/>
        <dbReference type="ChEBI" id="CHEBI:456216"/>
        <dbReference type="EC" id="2.7.1.148"/>
    </reaction>
</comment>
<dbReference type="SUPFAM" id="SSF55060">
    <property type="entry name" value="GHMP Kinase, C-terminal domain"/>
    <property type="match status" value="1"/>
</dbReference>
<dbReference type="Gene3D" id="3.30.230.10">
    <property type="match status" value="1"/>
</dbReference>
<evidence type="ECO:0000313" key="15">
    <source>
        <dbReference type="Proteomes" id="UP000199135"/>
    </source>
</evidence>
<keyword evidence="7 9" id="KW-0067">ATP-binding</keyword>
<dbReference type="GO" id="GO:0005524">
    <property type="term" value="F:ATP binding"/>
    <property type="evidence" value="ECO:0007669"/>
    <property type="project" value="UniProtKB-UniRule"/>
</dbReference>
<dbReference type="Proteomes" id="UP000199135">
    <property type="component" value="Unassembled WGS sequence"/>
</dbReference>
<evidence type="ECO:0000313" key="12">
    <source>
        <dbReference type="EMBL" id="SEH46582.1"/>
    </source>
</evidence>
<comment type="pathway">
    <text evidence="9">Isoprenoid biosynthesis; isopentenyl diphosphate biosynthesis via DXP pathway; isopentenyl diphosphate from 1-deoxy-D-xylulose 5-phosphate: step 3/6.</text>
</comment>
<sequence length="295" mass="30964">MQQSVTKKAPVKVNLHLGIHPGRDERGYHRADSVMCALDLGDAVTVERLCAPAPQSAAQRGVALDMSEDVGIDYARNTAWLAAVRAKEALGDEHHYCVRVTKGVIPQSGLGGSSSDAASTIMAILELCGESRREELAVQVARSIGADVPFFLNPVPSYLDGAGDVLKESFGRLDDVPVVLVRPSDGVSTAVAYGAFDLEPTAPVAPDAMLAALRAGDVQAVAEHLYNNLDPVARRLVPDDDVIAAWLAADGGVLGAQVSGSGSCVFAICRSHEDAGRLAGAARLRGWWSAATKML</sequence>
<evidence type="ECO:0000256" key="1">
    <source>
        <dbReference type="ARBA" id="ARBA00009684"/>
    </source>
</evidence>
<dbReference type="SUPFAM" id="SSF54211">
    <property type="entry name" value="Ribosomal protein S5 domain 2-like"/>
    <property type="match status" value="1"/>
</dbReference>
<evidence type="ECO:0000256" key="5">
    <source>
        <dbReference type="ARBA" id="ARBA00022741"/>
    </source>
</evidence>
<feature type="active site" evidence="9">
    <location>
        <position position="12"/>
    </location>
</feature>
<evidence type="ECO:0000256" key="7">
    <source>
        <dbReference type="ARBA" id="ARBA00022840"/>
    </source>
</evidence>
<dbReference type="PANTHER" id="PTHR43527:SF2">
    <property type="entry name" value="4-DIPHOSPHOCYTIDYL-2-C-METHYL-D-ERYTHRITOL KINASE, CHLOROPLASTIC"/>
    <property type="match status" value="1"/>
</dbReference>
<proteinExistence type="inferred from homology"/>
<dbReference type="UniPathway" id="UPA00056">
    <property type="reaction ID" value="UER00094"/>
</dbReference>
<gene>
    <name evidence="9" type="primary">ispE</name>
    <name evidence="13" type="ORF">SAMN05216446_1745</name>
    <name evidence="12" type="ORF">SAMN05216447_1034</name>
</gene>
<feature type="domain" description="GHMP kinase N-terminal" evidence="10">
    <location>
        <begin position="79"/>
        <end position="152"/>
    </location>
</feature>
<dbReference type="PANTHER" id="PTHR43527">
    <property type="entry name" value="4-DIPHOSPHOCYTIDYL-2-C-METHYL-D-ERYTHRITOL KINASE, CHLOROPLASTIC"/>
    <property type="match status" value="1"/>
</dbReference>
<dbReference type="InterPro" id="IPR014721">
    <property type="entry name" value="Ribsml_uS5_D2-typ_fold_subgr"/>
</dbReference>
<comment type="similarity">
    <text evidence="1 9">Belongs to the GHMP kinase family. IspE subfamily.</text>
</comment>
<dbReference type="InterPro" id="IPR020568">
    <property type="entry name" value="Ribosomal_Su5_D2-typ_SF"/>
</dbReference>
<evidence type="ECO:0000313" key="13">
    <source>
        <dbReference type="EMBL" id="SER69461.1"/>
    </source>
</evidence>
<dbReference type="Pfam" id="PF08544">
    <property type="entry name" value="GHMP_kinases_C"/>
    <property type="match status" value="1"/>
</dbReference>
<evidence type="ECO:0000256" key="6">
    <source>
        <dbReference type="ARBA" id="ARBA00022777"/>
    </source>
</evidence>
<protein>
    <recommendedName>
        <fullName evidence="3 9">4-diphosphocytidyl-2-C-methyl-D-erythritol kinase</fullName>
        <shortName evidence="9">CMK</shortName>
        <ecNumber evidence="2 9">2.7.1.148</ecNumber>
    </recommendedName>
    <alternativeName>
        <fullName evidence="8 9">4-(cytidine-5'-diphospho)-2-C-methyl-D-erythritol kinase</fullName>
    </alternativeName>
</protein>
<organism evidence="13 14">
    <name type="scientific">Parafannyhessea umbonata</name>
    <dbReference type="NCBI Taxonomy" id="604330"/>
    <lineage>
        <taxon>Bacteria</taxon>
        <taxon>Bacillati</taxon>
        <taxon>Actinomycetota</taxon>
        <taxon>Coriobacteriia</taxon>
        <taxon>Coriobacteriales</taxon>
        <taxon>Atopobiaceae</taxon>
        <taxon>Parafannyhessea</taxon>
    </lineage>
</organism>
<dbReference type="PIRSF" id="PIRSF010376">
    <property type="entry name" value="IspE"/>
    <property type="match status" value="1"/>
</dbReference>
<reference evidence="14 15" key="1">
    <citation type="submission" date="2016-10" db="EMBL/GenBank/DDBJ databases">
        <authorList>
            <person name="Varghese N."/>
            <person name="Submissions S."/>
        </authorList>
    </citation>
    <scope>NUCLEOTIDE SEQUENCE [LARGE SCALE GENOMIC DNA]</scope>
    <source>
        <strain evidence="14">KHGC19</strain>
        <strain evidence="12 15">WCP15</strain>
    </source>
</reference>
<feature type="domain" description="GHMP kinase C-terminal" evidence="11">
    <location>
        <begin position="209"/>
        <end position="282"/>
    </location>
</feature>
<evidence type="ECO:0000256" key="2">
    <source>
        <dbReference type="ARBA" id="ARBA00012052"/>
    </source>
</evidence>
<keyword evidence="9" id="KW-0414">Isoprene biosynthesis</keyword>
<dbReference type="Pfam" id="PF00288">
    <property type="entry name" value="GHMP_kinases_N"/>
    <property type="match status" value="1"/>
</dbReference>
<evidence type="ECO:0000313" key="14">
    <source>
        <dbReference type="Proteomes" id="UP000199128"/>
    </source>
</evidence>
<comment type="function">
    <text evidence="9">Catalyzes the phosphorylation of the position 2 hydroxy group of 4-diphosphocytidyl-2C-methyl-D-erythritol.</text>
</comment>
<accession>A0A1H9R983</accession>
<dbReference type="InterPro" id="IPR013750">
    <property type="entry name" value="GHMP_kinase_C_dom"/>
</dbReference>
<dbReference type="GO" id="GO:0016114">
    <property type="term" value="P:terpenoid biosynthetic process"/>
    <property type="evidence" value="ECO:0007669"/>
    <property type="project" value="InterPro"/>
</dbReference>
<keyword evidence="6 9" id="KW-0418">Kinase</keyword>
<evidence type="ECO:0000259" key="10">
    <source>
        <dbReference type="Pfam" id="PF00288"/>
    </source>
</evidence>
<keyword evidence="5 9" id="KW-0547">Nucleotide-binding</keyword>
<dbReference type="RefSeq" id="WP_078687391.1">
    <property type="nucleotide sequence ID" value="NZ_FNWT01000003.1"/>
</dbReference>
<dbReference type="GO" id="GO:0019288">
    <property type="term" value="P:isopentenyl diphosphate biosynthetic process, methylerythritol 4-phosphate pathway"/>
    <property type="evidence" value="ECO:0007669"/>
    <property type="project" value="UniProtKB-UniRule"/>
</dbReference>
<dbReference type="HAMAP" id="MF_00061">
    <property type="entry name" value="IspE"/>
    <property type="match status" value="1"/>
</dbReference>
<dbReference type="InterPro" id="IPR036554">
    <property type="entry name" value="GHMP_kinase_C_sf"/>
</dbReference>
<dbReference type="EMBL" id="FNWT01000003">
    <property type="protein sequence ID" value="SEH46582.1"/>
    <property type="molecule type" value="Genomic_DNA"/>
</dbReference>
<dbReference type="AlphaFoldDB" id="A0A1H9R983"/>
<dbReference type="InterPro" id="IPR006204">
    <property type="entry name" value="GHMP_kinase_N_dom"/>
</dbReference>